<feature type="compositionally biased region" description="Low complexity" evidence="1">
    <location>
        <begin position="175"/>
        <end position="184"/>
    </location>
</feature>
<evidence type="ECO:0000256" key="2">
    <source>
        <dbReference type="SAM" id="Phobius"/>
    </source>
</evidence>
<dbReference type="RefSeq" id="WP_139105860.1">
    <property type="nucleotide sequence ID" value="NZ_VDFR01000048.1"/>
</dbReference>
<keyword evidence="3" id="KW-0732">Signal</keyword>
<protein>
    <submittedName>
        <fullName evidence="4">Uncharacterized protein</fullName>
    </submittedName>
</protein>
<dbReference type="OrthoDB" id="4401005at2"/>
<name>A0A5C4MLG0_9ACTN</name>
<dbReference type="EMBL" id="VDFR01000048">
    <property type="protein sequence ID" value="TNC47169.1"/>
    <property type="molecule type" value="Genomic_DNA"/>
</dbReference>
<sequence length="230" mass="23485">MRMLAAAAALMVGAALPALGVAPAHAADGACTDPTGTTVVVDFTDLGGNIEVECAEDSAGMTGMQAIEAAGFSTSVVESSDIPAVCRIDDQPSASEPLEVDGRSYTEKCQEFPPGGAYWSYYVAPADGTWAYATKGADTNEVVPGGYEGWRFQLNQPTDAAPVPAFDPANPPTPTDGATDAAEAPADDADASAEDENDGTSIVWIGIGVAALLAVAIAVTLVRRRTSEDV</sequence>
<feature type="compositionally biased region" description="Acidic residues" evidence="1">
    <location>
        <begin position="185"/>
        <end position="196"/>
    </location>
</feature>
<dbReference type="AlphaFoldDB" id="A0A5C4MLG0"/>
<evidence type="ECO:0000256" key="3">
    <source>
        <dbReference type="SAM" id="SignalP"/>
    </source>
</evidence>
<feature type="transmembrane region" description="Helical" evidence="2">
    <location>
        <begin position="202"/>
        <end position="222"/>
    </location>
</feature>
<organism evidence="4 6">
    <name type="scientific">Mumia zhuanghuii</name>
    <dbReference type="NCBI Taxonomy" id="2585211"/>
    <lineage>
        <taxon>Bacteria</taxon>
        <taxon>Bacillati</taxon>
        <taxon>Actinomycetota</taxon>
        <taxon>Actinomycetes</taxon>
        <taxon>Propionibacteriales</taxon>
        <taxon>Nocardioidaceae</taxon>
        <taxon>Mumia</taxon>
    </lineage>
</organism>
<dbReference type="EMBL" id="VDFR01000056">
    <property type="protein sequence ID" value="TNC46447.1"/>
    <property type="molecule type" value="Genomic_DNA"/>
</dbReference>
<keyword evidence="2" id="KW-0812">Transmembrane</keyword>
<proteinExistence type="predicted"/>
<keyword evidence="2" id="KW-0472">Membrane</keyword>
<accession>A0A5C4MLG0</accession>
<gene>
    <name evidence="5" type="ORF">FHE65_11210</name>
    <name evidence="4" type="ORF">FHE65_12465</name>
</gene>
<reference evidence="4 6" key="1">
    <citation type="submission" date="2019-05" db="EMBL/GenBank/DDBJ databases">
        <title>Mumia sp. nov., isolated from the intestinal contents of plateau pika (Ochotona curzoniae) in the Qinghai-Tibet plateau of China.</title>
        <authorList>
            <person name="Tian Z."/>
        </authorList>
    </citation>
    <scope>NUCLEOTIDE SEQUENCE [LARGE SCALE GENOMIC DNA]</scope>
    <source>
        <strain evidence="6">527</strain>
        <strain evidence="4">Z527</strain>
    </source>
</reference>
<comment type="caution">
    <text evidence="4">The sequence shown here is derived from an EMBL/GenBank/DDBJ whole genome shotgun (WGS) entry which is preliminary data.</text>
</comment>
<evidence type="ECO:0000313" key="4">
    <source>
        <dbReference type="EMBL" id="TNC46447.1"/>
    </source>
</evidence>
<evidence type="ECO:0000313" key="6">
    <source>
        <dbReference type="Proteomes" id="UP000306740"/>
    </source>
</evidence>
<feature type="signal peptide" evidence="3">
    <location>
        <begin position="1"/>
        <end position="26"/>
    </location>
</feature>
<feature type="region of interest" description="Disordered" evidence="1">
    <location>
        <begin position="158"/>
        <end position="196"/>
    </location>
</feature>
<evidence type="ECO:0000313" key="5">
    <source>
        <dbReference type="EMBL" id="TNC47169.1"/>
    </source>
</evidence>
<keyword evidence="2" id="KW-1133">Transmembrane helix</keyword>
<evidence type="ECO:0000256" key="1">
    <source>
        <dbReference type="SAM" id="MobiDB-lite"/>
    </source>
</evidence>
<feature type="chain" id="PRO_5036366926" evidence="3">
    <location>
        <begin position="27"/>
        <end position="230"/>
    </location>
</feature>
<dbReference type="Proteomes" id="UP000306740">
    <property type="component" value="Unassembled WGS sequence"/>
</dbReference>